<dbReference type="Proteomes" id="UP001319827">
    <property type="component" value="Chromosome"/>
</dbReference>
<evidence type="ECO:0000256" key="3">
    <source>
        <dbReference type="ARBA" id="ARBA00012856"/>
    </source>
</evidence>
<dbReference type="SUPFAM" id="SSF53597">
    <property type="entry name" value="Dihydrofolate reductase-like"/>
    <property type="match status" value="1"/>
</dbReference>
<dbReference type="InterPro" id="IPR001796">
    <property type="entry name" value="DHFR_dom"/>
</dbReference>
<evidence type="ECO:0000256" key="6">
    <source>
        <dbReference type="ARBA" id="ARBA00023002"/>
    </source>
</evidence>
<proteinExistence type="inferred from homology"/>
<protein>
    <recommendedName>
        <fullName evidence="3 8">Dihydrofolate reductase</fullName>
        <ecNumber evidence="3 8">1.5.1.3</ecNumber>
    </recommendedName>
</protein>
<name>A0ABM8HPD5_9BACT</name>
<dbReference type="Pfam" id="PF00186">
    <property type="entry name" value="DHFR_1"/>
    <property type="match status" value="1"/>
</dbReference>
<comment type="catalytic activity">
    <reaction evidence="8">
        <text>(6S)-5,6,7,8-tetrahydrofolate + NADP(+) = 7,8-dihydrofolate + NADPH + H(+)</text>
        <dbReference type="Rhea" id="RHEA:15009"/>
        <dbReference type="ChEBI" id="CHEBI:15378"/>
        <dbReference type="ChEBI" id="CHEBI:57451"/>
        <dbReference type="ChEBI" id="CHEBI:57453"/>
        <dbReference type="ChEBI" id="CHEBI:57783"/>
        <dbReference type="ChEBI" id="CHEBI:58349"/>
        <dbReference type="EC" id="1.5.1.3"/>
    </reaction>
</comment>
<dbReference type="PROSITE" id="PS00075">
    <property type="entry name" value="DHFR_1"/>
    <property type="match status" value="1"/>
</dbReference>
<comment type="function">
    <text evidence="7 8">Key enzyme in folate metabolism. Catalyzes an essential reaction for de novo glycine and purine synthesis, and for DNA precursor synthesis.</text>
</comment>
<evidence type="ECO:0000259" key="10">
    <source>
        <dbReference type="PROSITE" id="PS51330"/>
    </source>
</evidence>
<dbReference type="PANTHER" id="PTHR48069:SF3">
    <property type="entry name" value="DIHYDROFOLATE REDUCTASE"/>
    <property type="match status" value="1"/>
</dbReference>
<evidence type="ECO:0000313" key="11">
    <source>
        <dbReference type="EMBL" id="BCR03467.1"/>
    </source>
</evidence>
<comment type="pathway">
    <text evidence="1 8">Cofactor biosynthesis; tetrahydrofolate biosynthesis; 5,6,7,8-tetrahydrofolate from 7,8-dihydrofolate: step 1/1.</text>
</comment>
<reference evidence="11 12" key="2">
    <citation type="journal article" date="2021" name="Int. J. Syst. Evol. Microbiol.">
        <title>Isolation and Polyphasic Characterization of Desulfuromonas versatilis sp. Nov., an Electrogenic Bacteria Capable of Versatile Metabolism Isolated from a Graphene Oxide-Reducing Enrichment Culture.</title>
        <authorList>
            <person name="Xie L."/>
            <person name="Yoshida N."/>
            <person name="Ishii S."/>
            <person name="Meng L."/>
        </authorList>
    </citation>
    <scope>NUCLEOTIDE SEQUENCE [LARGE SCALE GENOMIC DNA]</scope>
    <source>
        <strain evidence="11 12">NIT-T3</strain>
    </source>
</reference>
<dbReference type="PROSITE" id="PS51330">
    <property type="entry name" value="DHFR_2"/>
    <property type="match status" value="1"/>
</dbReference>
<gene>
    <name evidence="11" type="ORF">DESUT3_05360</name>
</gene>
<accession>A0ABM8HPD5</accession>
<dbReference type="CDD" id="cd00209">
    <property type="entry name" value="DHFR"/>
    <property type="match status" value="1"/>
</dbReference>
<organism evidence="11 12">
    <name type="scientific">Desulfuromonas versatilis</name>
    <dbReference type="NCBI Taxonomy" id="2802975"/>
    <lineage>
        <taxon>Bacteria</taxon>
        <taxon>Pseudomonadati</taxon>
        <taxon>Thermodesulfobacteriota</taxon>
        <taxon>Desulfuromonadia</taxon>
        <taxon>Desulfuromonadales</taxon>
        <taxon>Desulfuromonadaceae</taxon>
        <taxon>Desulfuromonas</taxon>
    </lineage>
</organism>
<evidence type="ECO:0000256" key="8">
    <source>
        <dbReference type="PIRNR" id="PIRNR000194"/>
    </source>
</evidence>
<dbReference type="RefSeq" id="WP_221250938.1">
    <property type="nucleotide sequence ID" value="NZ_AP024355.1"/>
</dbReference>
<evidence type="ECO:0000256" key="9">
    <source>
        <dbReference type="RuleBase" id="RU004474"/>
    </source>
</evidence>
<dbReference type="InterPro" id="IPR024072">
    <property type="entry name" value="DHFR-like_dom_sf"/>
</dbReference>
<feature type="domain" description="DHFR" evidence="10">
    <location>
        <begin position="5"/>
        <end position="158"/>
    </location>
</feature>
<dbReference type="PRINTS" id="PR00070">
    <property type="entry name" value="DHFR"/>
</dbReference>
<sequence length="158" mass="17874">MTDPKIYLIVAMTRSRVIGRDATLPWHLPAELQLFKRLTLGRTVLMGRRTFASIGRPLPERHNIIVSRTLGEVPGAEVHSSFDAALAAARRRGEDVFILGGASIYRLALPLADGLYISWIRADYPGNIYFPDFDLGLWQAEQVEEYPEFTHAFYRRAA</sequence>
<evidence type="ECO:0000256" key="2">
    <source>
        <dbReference type="ARBA" id="ARBA00009539"/>
    </source>
</evidence>
<dbReference type="EMBL" id="AP024355">
    <property type="protein sequence ID" value="BCR03467.1"/>
    <property type="molecule type" value="Genomic_DNA"/>
</dbReference>
<evidence type="ECO:0000313" key="12">
    <source>
        <dbReference type="Proteomes" id="UP001319827"/>
    </source>
</evidence>
<evidence type="ECO:0000256" key="7">
    <source>
        <dbReference type="ARBA" id="ARBA00025067"/>
    </source>
</evidence>
<dbReference type="Gene3D" id="3.40.430.10">
    <property type="entry name" value="Dihydrofolate Reductase, subunit A"/>
    <property type="match status" value="1"/>
</dbReference>
<dbReference type="EC" id="1.5.1.3" evidence="3 8"/>
<keyword evidence="6 8" id="KW-0560">Oxidoreductase</keyword>
<evidence type="ECO:0000256" key="1">
    <source>
        <dbReference type="ARBA" id="ARBA00004903"/>
    </source>
</evidence>
<keyword evidence="12" id="KW-1185">Reference proteome</keyword>
<evidence type="ECO:0000256" key="4">
    <source>
        <dbReference type="ARBA" id="ARBA00022563"/>
    </source>
</evidence>
<evidence type="ECO:0000256" key="5">
    <source>
        <dbReference type="ARBA" id="ARBA00022857"/>
    </source>
</evidence>
<reference evidence="11 12" key="1">
    <citation type="journal article" date="2016" name="C (Basel)">
        <title>Selective Growth of and Electricity Production by Marine Exoelectrogenic Bacteria in Self-Aggregated Hydrogel of Microbially Reduced Graphene Oxide.</title>
        <authorList>
            <person name="Yoshida N."/>
            <person name="Goto Y."/>
            <person name="Miyata Y."/>
        </authorList>
    </citation>
    <scope>NUCLEOTIDE SEQUENCE [LARGE SCALE GENOMIC DNA]</scope>
    <source>
        <strain evidence="11 12">NIT-T3</strain>
    </source>
</reference>
<dbReference type="InterPro" id="IPR012259">
    <property type="entry name" value="DHFR"/>
</dbReference>
<dbReference type="InterPro" id="IPR017925">
    <property type="entry name" value="DHFR_CS"/>
</dbReference>
<comment type="similarity">
    <text evidence="2 8 9">Belongs to the dihydrofolate reductase family.</text>
</comment>
<dbReference type="PIRSF" id="PIRSF000194">
    <property type="entry name" value="DHFR"/>
    <property type="match status" value="1"/>
</dbReference>
<dbReference type="PANTHER" id="PTHR48069">
    <property type="entry name" value="DIHYDROFOLATE REDUCTASE"/>
    <property type="match status" value="1"/>
</dbReference>
<keyword evidence="5 8" id="KW-0521">NADP</keyword>
<keyword evidence="4 8" id="KW-0554">One-carbon metabolism</keyword>